<dbReference type="RefSeq" id="WP_095664392.1">
    <property type="nucleotide sequence ID" value="NZ_JAKRRX010000142.1"/>
</dbReference>
<protein>
    <recommendedName>
        <fullName evidence="9">TRAP transporter small permease protein</fullName>
    </recommendedName>
</protein>
<feature type="domain" description="Tripartite ATP-independent periplasmic transporters DctQ component" evidence="10">
    <location>
        <begin position="20"/>
        <end position="148"/>
    </location>
</feature>
<dbReference type="GO" id="GO:0015740">
    <property type="term" value="P:C4-dicarboxylate transport"/>
    <property type="evidence" value="ECO:0007669"/>
    <property type="project" value="TreeGrafter"/>
</dbReference>
<evidence type="ECO:0000313" key="12">
    <source>
        <dbReference type="Proteomes" id="UP001155586"/>
    </source>
</evidence>
<evidence type="ECO:0000256" key="6">
    <source>
        <dbReference type="ARBA" id="ARBA00022989"/>
    </source>
</evidence>
<keyword evidence="2 9" id="KW-0813">Transport</keyword>
<evidence type="ECO:0000256" key="9">
    <source>
        <dbReference type="RuleBase" id="RU369079"/>
    </source>
</evidence>
<evidence type="ECO:0000256" key="4">
    <source>
        <dbReference type="ARBA" id="ARBA00022519"/>
    </source>
</evidence>
<reference evidence="11" key="1">
    <citation type="submission" date="2022-02" db="EMBL/GenBank/DDBJ databases">
        <title>Vibrio sp. nov., a new bacterium isolated from Bohai sea, China.</title>
        <authorList>
            <person name="Yuan Y."/>
        </authorList>
    </citation>
    <scope>NUCLEOTIDE SEQUENCE</scope>
    <source>
        <strain evidence="11">DBSS07</strain>
    </source>
</reference>
<keyword evidence="7 9" id="KW-0472">Membrane</keyword>
<evidence type="ECO:0000256" key="1">
    <source>
        <dbReference type="ARBA" id="ARBA00004429"/>
    </source>
</evidence>
<name>A0A9X3CH98_9VIBR</name>
<keyword evidence="6 9" id="KW-1133">Transmembrane helix</keyword>
<feature type="transmembrane region" description="Helical" evidence="9">
    <location>
        <begin position="83"/>
        <end position="104"/>
    </location>
</feature>
<feature type="transmembrane region" description="Helical" evidence="9">
    <location>
        <begin position="124"/>
        <end position="145"/>
    </location>
</feature>
<dbReference type="AlphaFoldDB" id="A0A9X3CH98"/>
<dbReference type="PANTHER" id="PTHR35011">
    <property type="entry name" value="2,3-DIKETO-L-GULONATE TRAP TRANSPORTER SMALL PERMEASE PROTEIN YIAM"/>
    <property type="match status" value="1"/>
</dbReference>
<gene>
    <name evidence="11" type="ORF">MD483_18445</name>
</gene>
<sequence>MIEQYKKLLAVLAGTSLFTLFVVMLVTTICRYFFNISILWGEELSKYSMIYGVMFATSLCYLEGLHIKFAVLDTIKSAKFQKTLEVVVDLCVLASSVILTWSAYLFVSKRGGIESPGIGVNMYYFQSALIVGGVCLFIAATLRLISHVKVPRSEREPTLTQSDV</sequence>
<evidence type="ECO:0000313" key="11">
    <source>
        <dbReference type="EMBL" id="MCW8335794.1"/>
    </source>
</evidence>
<feature type="transmembrane region" description="Helical" evidence="9">
    <location>
        <begin position="9"/>
        <end position="34"/>
    </location>
</feature>
<dbReference type="EMBL" id="JAKRRX010000142">
    <property type="protein sequence ID" value="MCW8335794.1"/>
    <property type="molecule type" value="Genomic_DNA"/>
</dbReference>
<comment type="subcellular location">
    <subcellularLocation>
        <location evidence="1 9">Cell inner membrane</location>
        <topology evidence="1 9">Multi-pass membrane protein</topology>
    </subcellularLocation>
</comment>
<proteinExistence type="inferred from homology"/>
<dbReference type="InterPro" id="IPR055348">
    <property type="entry name" value="DctQ"/>
</dbReference>
<dbReference type="Pfam" id="PF04290">
    <property type="entry name" value="DctQ"/>
    <property type="match status" value="1"/>
</dbReference>
<accession>A0A9X3CH98</accession>
<dbReference type="Proteomes" id="UP001155586">
    <property type="component" value="Unassembled WGS sequence"/>
</dbReference>
<comment type="caution">
    <text evidence="11">The sequence shown here is derived from an EMBL/GenBank/DDBJ whole genome shotgun (WGS) entry which is preliminary data.</text>
</comment>
<evidence type="ECO:0000256" key="8">
    <source>
        <dbReference type="ARBA" id="ARBA00038436"/>
    </source>
</evidence>
<keyword evidence="3" id="KW-1003">Cell membrane</keyword>
<keyword evidence="4 9" id="KW-0997">Cell inner membrane</keyword>
<evidence type="ECO:0000259" key="10">
    <source>
        <dbReference type="Pfam" id="PF04290"/>
    </source>
</evidence>
<feature type="transmembrane region" description="Helical" evidence="9">
    <location>
        <begin position="49"/>
        <end position="71"/>
    </location>
</feature>
<dbReference type="GO" id="GO:0022857">
    <property type="term" value="F:transmembrane transporter activity"/>
    <property type="evidence" value="ECO:0007669"/>
    <property type="project" value="UniProtKB-UniRule"/>
</dbReference>
<dbReference type="GO" id="GO:0005886">
    <property type="term" value="C:plasma membrane"/>
    <property type="evidence" value="ECO:0007669"/>
    <property type="project" value="UniProtKB-SubCell"/>
</dbReference>
<keyword evidence="5 9" id="KW-0812">Transmembrane</keyword>
<dbReference type="PANTHER" id="PTHR35011:SF2">
    <property type="entry name" value="2,3-DIKETO-L-GULONATE TRAP TRANSPORTER SMALL PERMEASE PROTEIN YIAM"/>
    <property type="match status" value="1"/>
</dbReference>
<comment type="similarity">
    <text evidence="8 9">Belongs to the TRAP transporter small permease family.</text>
</comment>
<evidence type="ECO:0000256" key="2">
    <source>
        <dbReference type="ARBA" id="ARBA00022448"/>
    </source>
</evidence>
<evidence type="ECO:0000256" key="5">
    <source>
        <dbReference type="ARBA" id="ARBA00022692"/>
    </source>
</evidence>
<keyword evidence="12" id="KW-1185">Reference proteome</keyword>
<comment type="function">
    <text evidence="9">Part of the tripartite ATP-independent periplasmic (TRAP) transport system.</text>
</comment>
<evidence type="ECO:0000256" key="3">
    <source>
        <dbReference type="ARBA" id="ARBA00022475"/>
    </source>
</evidence>
<comment type="subunit">
    <text evidence="9">The complex comprises the extracytoplasmic solute receptor protein and the two transmembrane proteins.</text>
</comment>
<organism evidence="11 12">
    <name type="scientific">Vibrio paucivorans</name>
    <dbReference type="NCBI Taxonomy" id="2829489"/>
    <lineage>
        <taxon>Bacteria</taxon>
        <taxon>Pseudomonadati</taxon>
        <taxon>Pseudomonadota</taxon>
        <taxon>Gammaproteobacteria</taxon>
        <taxon>Vibrionales</taxon>
        <taxon>Vibrionaceae</taxon>
        <taxon>Vibrio</taxon>
    </lineage>
</organism>
<dbReference type="InterPro" id="IPR007387">
    <property type="entry name" value="TRAP_DctQ"/>
</dbReference>
<evidence type="ECO:0000256" key="7">
    <source>
        <dbReference type="ARBA" id="ARBA00023136"/>
    </source>
</evidence>